<organism evidence="1">
    <name type="scientific">bioreactor metagenome</name>
    <dbReference type="NCBI Taxonomy" id="1076179"/>
    <lineage>
        <taxon>unclassified sequences</taxon>
        <taxon>metagenomes</taxon>
        <taxon>ecological metagenomes</taxon>
    </lineage>
</organism>
<dbReference type="EMBL" id="VSSQ01056739">
    <property type="protein sequence ID" value="MPN10577.1"/>
    <property type="molecule type" value="Genomic_DNA"/>
</dbReference>
<sequence length="148" mass="16584">MPAGQPNRPVRRVARIKTRHLEVQFFLQLLHFADPRVAIRGTVLQRIDLVVRAGLNIAYAADLPDHPHPIARFDPAFDGKAIVDGQMYPGIFDGIHKFSSPVCKKLCVMIVPTAAVLRKILYRTDRTGGNLPPLRQVPYFTAGDQLHQ</sequence>
<protein>
    <submittedName>
        <fullName evidence="1">Uncharacterized protein</fullName>
    </submittedName>
</protein>
<gene>
    <name evidence="1" type="ORF">SDC9_157872</name>
</gene>
<name>A0A645F8M0_9ZZZZ</name>
<comment type="caution">
    <text evidence="1">The sequence shown here is derived from an EMBL/GenBank/DDBJ whole genome shotgun (WGS) entry which is preliminary data.</text>
</comment>
<dbReference type="AlphaFoldDB" id="A0A645F8M0"/>
<evidence type="ECO:0000313" key="1">
    <source>
        <dbReference type="EMBL" id="MPN10577.1"/>
    </source>
</evidence>
<proteinExistence type="predicted"/>
<accession>A0A645F8M0</accession>
<reference evidence="1" key="1">
    <citation type="submission" date="2019-08" db="EMBL/GenBank/DDBJ databases">
        <authorList>
            <person name="Kucharzyk K."/>
            <person name="Murdoch R.W."/>
            <person name="Higgins S."/>
            <person name="Loffler F."/>
        </authorList>
    </citation>
    <scope>NUCLEOTIDE SEQUENCE</scope>
</reference>